<dbReference type="AlphaFoldDB" id="A0A6D2ILR7"/>
<gene>
    <name evidence="1" type="ORF">MERR_LOCUS14818</name>
</gene>
<name>A0A6D2ILR7_9BRAS</name>
<keyword evidence="2" id="KW-1185">Reference proteome</keyword>
<accession>A0A6D2ILR7</accession>
<comment type="caution">
    <text evidence="1">The sequence shown here is derived from an EMBL/GenBank/DDBJ whole genome shotgun (WGS) entry which is preliminary data.</text>
</comment>
<dbReference type="EMBL" id="CACVBM020001058">
    <property type="protein sequence ID" value="CAA7027583.1"/>
    <property type="molecule type" value="Genomic_DNA"/>
</dbReference>
<proteinExistence type="predicted"/>
<sequence>MFLVWFHRLGAGRGDFLSDGETDRLLDGLFSGSRGAFSTVDGSLSPVGSFLFRRGLLSRVFSSGFDIGCLLRIRRHLQALNGSLSPDKNIKVIMRLLFQATIYFDWAERNARLHSSASRPAVSRREEIQRVIRRKLDPLSRAPRNIP</sequence>
<evidence type="ECO:0000313" key="1">
    <source>
        <dbReference type="EMBL" id="CAA7027583.1"/>
    </source>
</evidence>
<organism evidence="1 2">
    <name type="scientific">Microthlaspi erraticum</name>
    <dbReference type="NCBI Taxonomy" id="1685480"/>
    <lineage>
        <taxon>Eukaryota</taxon>
        <taxon>Viridiplantae</taxon>
        <taxon>Streptophyta</taxon>
        <taxon>Embryophyta</taxon>
        <taxon>Tracheophyta</taxon>
        <taxon>Spermatophyta</taxon>
        <taxon>Magnoliopsida</taxon>
        <taxon>eudicotyledons</taxon>
        <taxon>Gunneridae</taxon>
        <taxon>Pentapetalae</taxon>
        <taxon>rosids</taxon>
        <taxon>malvids</taxon>
        <taxon>Brassicales</taxon>
        <taxon>Brassicaceae</taxon>
        <taxon>Coluteocarpeae</taxon>
        <taxon>Microthlaspi</taxon>
    </lineage>
</organism>
<reference evidence="1" key="1">
    <citation type="submission" date="2020-01" db="EMBL/GenBank/DDBJ databases">
        <authorList>
            <person name="Mishra B."/>
        </authorList>
    </citation>
    <scope>NUCLEOTIDE SEQUENCE [LARGE SCALE GENOMIC DNA]</scope>
</reference>
<dbReference type="OrthoDB" id="1938430at2759"/>
<protein>
    <submittedName>
        <fullName evidence="1">Uncharacterized protein</fullName>
    </submittedName>
</protein>
<dbReference type="Proteomes" id="UP000467841">
    <property type="component" value="Unassembled WGS sequence"/>
</dbReference>
<evidence type="ECO:0000313" key="2">
    <source>
        <dbReference type="Proteomes" id="UP000467841"/>
    </source>
</evidence>